<keyword evidence="1 2" id="KW-0732">Signal</keyword>
<dbReference type="Gramene" id="TVU20491">
    <property type="protein sequence ID" value="TVU20491"/>
    <property type="gene ID" value="EJB05_36700"/>
</dbReference>
<dbReference type="GO" id="GO:0071944">
    <property type="term" value="C:cell periphery"/>
    <property type="evidence" value="ECO:0007669"/>
    <property type="project" value="TreeGrafter"/>
</dbReference>
<comment type="caution">
    <text evidence="3">The sequence shown here is derived from an EMBL/GenBank/DDBJ whole genome shotgun (WGS) entry which is preliminary data.</text>
</comment>
<dbReference type="OrthoDB" id="665669at2759"/>
<reference evidence="3 4" key="1">
    <citation type="journal article" date="2019" name="Sci. Rep.">
        <title>A high-quality genome of Eragrostis curvula grass provides insights into Poaceae evolution and supports new strategies to enhance forage quality.</title>
        <authorList>
            <person name="Carballo J."/>
            <person name="Santos B.A.C.M."/>
            <person name="Zappacosta D."/>
            <person name="Garbus I."/>
            <person name="Selva J.P."/>
            <person name="Gallo C.A."/>
            <person name="Diaz A."/>
            <person name="Albertini E."/>
            <person name="Caccamo M."/>
            <person name="Echenique V."/>
        </authorList>
    </citation>
    <scope>NUCLEOTIDE SEQUENCE [LARGE SCALE GENOMIC DNA]</scope>
    <source>
        <strain evidence="4">cv. Victoria</strain>
        <tissue evidence="3">Leaf</tissue>
    </source>
</reference>
<dbReference type="EMBL" id="RWGY01000029">
    <property type="protein sequence ID" value="TVU20491.1"/>
    <property type="molecule type" value="Genomic_DNA"/>
</dbReference>
<dbReference type="AlphaFoldDB" id="A0A5J9UBA0"/>
<dbReference type="Pfam" id="PF01190">
    <property type="entry name" value="Pollen_Ole_e_1"/>
    <property type="match status" value="1"/>
</dbReference>
<protein>
    <recommendedName>
        <fullName evidence="5">Pistil-specific extensin-like protein</fullName>
    </recommendedName>
</protein>
<gene>
    <name evidence="3" type="ORF">EJB05_36700</name>
</gene>
<keyword evidence="4" id="KW-1185">Reference proteome</keyword>
<organism evidence="3 4">
    <name type="scientific">Eragrostis curvula</name>
    <name type="common">weeping love grass</name>
    <dbReference type="NCBI Taxonomy" id="38414"/>
    <lineage>
        <taxon>Eukaryota</taxon>
        <taxon>Viridiplantae</taxon>
        <taxon>Streptophyta</taxon>
        <taxon>Embryophyta</taxon>
        <taxon>Tracheophyta</taxon>
        <taxon>Spermatophyta</taxon>
        <taxon>Magnoliopsida</taxon>
        <taxon>Liliopsida</taxon>
        <taxon>Poales</taxon>
        <taxon>Poaceae</taxon>
        <taxon>PACMAD clade</taxon>
        <taxon>Chloridoideae</taxon>
        <taxon>Eragrostideae</taxon>
        <taxon>Eragrostidinae</taxon>
        <taxon>Eragrostis</taxon>
    </lineage>
</organism>
<feature type="signal peptide" evidence="2">
    <location>
        <begin position="1"/>
        <end position="27"/>
    </location>
</feature>
<dbReference type="PANTHER" id="PTHR33470:SF8">
    <property type="entry name" value="OS05G0531200 PROTEIN"/>
    <property type="match status" value="1"/>
</dbReference>
<dbReference type="Proteomes" id="UP000324897">
    <property type="component" value="Chromosome 7"/>
</dbReference>
<evidence type="ECO:0008006" key="5">
    <source>
        <dbReference type="Google" id="ProtNLM"/>
    </source>
</evidence>
<dbReference type="PANTHER" id="PTHR33470">
    <property type="entry name" value="OS01G0164075 PROTEIN"/>
    <property type="match status" value="1"/>
</dbReference>
<accession>A0A5J9UBA0</accession>
<evidence type="ECO:0000313" key="3">
    <source>
        <dbReference type="EMBL" id="TVU20491.1"/>
    </source>
</evidence>
<evidence type="ECO:0000313" key="4">
    <source>
        <dbReference type="Proteomes" id="UP000324897"/>
    </source>
</evidence>
<feature type="chain" id="PRO_5023822862" description="Pistil-specific extensin-like protein" evidence="2">
    <location>
        <begin position="28"/>
        <end position="194"/>
    </location>
</feature>
<feature type="non-terminal residue" evidence="3">
    <location>
        <position position="1"/>
    </location>
</feature>
<sequence length="194" mass="20896">MASMKINVTVAAVAVIFLSAAFHPCDASTNVKYTPTAPPPPPRAYPSPSPTPAVRPVIIVEGIIYCKSCKLKGYNRNMDASPLPNATASLVCYGNKKSNYRELNVTSTPADKNGYFIVMMYEVAMFHVDRCMLYLRSSPTSLCAAPFVPAHAKLSLPLEKEPRKAPLPKGALGAYHSKSALMYAPGNAGKCPPY</sequence>
<proteinExistence type="predicted"/>
<evidence type="ECO:0000256" key="1">
    <source>
        <dbReference type="ARBA" id="ARBA00022729"/>
    </source>
</evidence>
<evidence type="ECO:0000256" key="2">
    <source>
        <dbReference type="SAM" id="SignalP"/>
    </source>
</evidence>
<name>A0A5J9UBA0_9POAL</name>